<keyword evidence="8" id="KW-0732">Signal</keyword>
<feature type="compositionally biased region" description="Basic and acidic residues" evidence="6">
    <location>
        <begin position="773"/>
        <end position="786"/>
    </location>
</feature>
<keyword evidence="3" id="KW-1015">Disulfide bond</keyword>
<dbReference type="InterPro" id="IPR001627">
    <property type="entry name" value="Semap_dom"/>
</dbReference>
<keyword evidence="7" id="KW-0812">Transmembrane</keyword>
<evidence type="ECO:0000256" key="1">
    <source>
        <dbReference type="ARBA" id="ARBA00004370"/>
    </source>
</evidence>
<evidence type="ECO:0000259" key="9">
    <source>
        <dbReference type="PROSITE" id="PS51004"/>
    </source>
</evidence>
<dbReference type="PANTHER" id="PTHR11036:SF65">
    <property type="entry name" value="SEMAPHORIN-6D"/>
    <property type="match status" value="1"/>
</dbReference>
<feature type="region of interest" description="Disordered" evidence="6">
    <location>
        <begin position="773"/>
        <end position="865"/>
    </location>
</feature>
<dbReference type="InterPro" id="IPR002165">
    <property type="entry name" value="Plexin_repeat"/>
</dbReference>
<evidence type="ECO:0000256" key="3">
    <source>
        <dbReference type="ARBA" id="ARBA00023157"/>
    </source>
</evidence>
<feature type="compositionally biased region" description="Low complexity" evidence="6">
    <location>
        <begin position="941"/>
        <end position="959"/>
    </location>
</feature>
<evidence type="ECO:0000256" key="5">
    <source>
        <dbReference type="PROSITE-ProRule" id="PRU00352"/>
    </source>
</evidence>
<feature type="region of interest" description="Disordered" evidence="6">
    <location>
        <begin position="994"/>
        <end position="1078"/>
    </location>
</feature>
<proteinExistence type="predicted"/>
<dbReference type="GO" id="GO:0045499">
    <property type="term" value="F:chemorepellent activity"/>
    <property type="evidence" value="ECO:0007669"/>
    <property type="project" value="TreeGrafter"/>
</dbReference>
<evidence type="ECO:0000256" key="8">
    <source>
        <dbReference type="SAM" id="SignalP"/>
    </source>
</evidence>
<evidence type="ECO:0000256" key="6">
    <source>
        <dbReference type="SAM" id="MobiDB-lite"/>
    </source>
</evidence>
<feature type="chain" id="PRO_5018604506" description="Sema domain-containing protein" evidence="8">
    <location>
        <begin position="26"/>
        <end position="1078"/>
    </location>
</feature>
<dbReference type="Pfam" id="PF01437">
    <property type="entry name" value="PSI"/>
    <property type="match status" value="1"/>
</dbReference>
<comment type="caution">
    <text evidence="5">Lacks conserved residue(s) required for the propagation of feature annotation.</text>
</comment>
<dbReference type="SMART" id="SM00630">
    <property type="entry name" value="Sema"/>
    <property type="match status" value="1"/>
</dbReference>
<dbReference type="OrthoDB" id="9988752at2759"/>
<dbReference type="InterPro" id="IPR015943">
    <property type="entry name" value="WD40/YVTN_repeat-like_dom_sf"/>
</dbReference>
<dbReference type="GO" id="GO:0001755">
    <property type="term" value="P:neural crest cell migration"/>
    <property type="evidence" value="ECO:0007669"/>
    <property type="project" value="TreeGrafter"/>
</dbReference>
<protein>
    <recommendedName>
        <fullName evidence="9">Sema domain-containing protein</fullName>
    </recommendedName>
</protein>
<dbReference type="Gene3D" id="2.130.10.10">
    <property type="entry name" value="YVTN repeat-like/Quinoprotein amine dehydrogenase"/>
    <property type="match status" value="1"/>
</dbReference>
<keyword evidence="2 7" id="KW-0472">Membrane</keyword>
<dbReference type="Proteomes" id="UP000283210">
    <property type="component" value="Chromosome 3"/>
</dbReference>
<dbReference type="AlphaFoldDB" id="A0A3S2PFD5"/>
<dbReference type="InterPro" id="IPR027231">
    <property type="entry name" value="Semaphorin"/>
</dbReference>
<accession>A0A3S2PFD5</accession>
<evidence type="ECO:0000256" key="4">
    <source>
        <dbReference type="ARBA" id="ARBA00023180"/>
    </source>
</evidence>
<dbReference type="PANTHER" id="PTHR11036">
    <property type="entry name" value="SEMAPHORIN"/>
    <property type="match status" value="1"/>
</dbReference>
<feature type="transmembrane region" description="Helical" evidence="7">
    <location>
        <begin position="641"/>
        <end position="664"/>
    </location>
</feature>
<dbReference type="GO" id="GO:0071526">
    <property type="term" value="P:semaphorin-plexin signaling pathway"/>
    <property type="evidence" value="ECO:0007669"/>
    <property type="project" value="TreeGrafter"/>
</dbReference>
<feature type="region of interest" description="Disordered" evidence="6">
    <location>
        <begin position="558"/>
        <end position="580"/>
    </location>
</feature>
<comment type="subcellular location">
    <subcellularLocation>
        <location evidence="1">Membrane</location>
    </subcellularLocation>
</comment>
<keyword evidence="11" id="KW-1185">Reference proteome</keyword>
<dbReference type="FunFam" id="3.30.1680.10:FF:000025">
    <property type="entry name" value="Sema domain, transmembrane domain (TM), and cytoplasmic domain, (semaphorin) 6D, like"/>
    <property type="match status" value="1"/>
</dbReference>
<feature type="domain" description="Sema" evidence="9">
    <location>
        <begin position="32"/>
        <end position="487"/>
    </location>
</feature>
<keyword evidence="4" id="KW-0325">Glycoprotein</keyword>
<gene>
    <name evidence="10" type="ORF">OJAV_G00020670</name>
</gene>
<dbReference type="PROSITE" id="PS51004">
    <property type="entry name" value="SEMA"/>
    <property type="match status" value="1"/>
</dbReference>
<feature type="region of interest" description="Disordered" evidence="6">
    <location>
        <begin position="908"/>
        <end position="959"/>
    </location>
</feature>
<dbReference type="EMBL" id="CM012439">
    <property type="protein sequence ID" value="RVE74298.1"/>
    <property type="molecule type" value="Genomic_DNA"/>
</dbReference>
<evidence type="ECO:0000256" key="7">
    <source>
        <dbReference type="SAM" id="Phobius"/>
    </source>
</evidence>
<organism evidence="10 11">
    <name type="scientific">Oryzias javanicus</name>
    <name type="common">Javanese ricefish</name>
    <name type="synonym">Aplocheilus javanicus</name>
    <dbReference type="NCBI Taxonomy" id="123683"/>
    <lineage>
        <taxon>Eukaryota</taxon>
        <taxon>Metazoa</taxon>
        <taxon>Chordata</taxon>
        <taxon>Craniata</taxon>
        <taxon>Vertebrata</taxon>
        <taxon>Euteleostomi</taxon>
        <taxon>Actinopterygii</taxon>
        <taxon>Neopterygii</taxon>
        <taxon>Teleostei</taxon>
        <taxon>Neoteleostei</taxon>
        <taxon>Acanthomorphata</taxon>
        <taxon>Ovalentaria</taxon>
        <taxon>Atherinomorphae</taxon>
        <taxon>Beloniformes</taxon>
        <taxon>Adrianichthyidae</taxon>
        <taxon>Oryziinae</taxon>
        <taxon>Oryzias</taxon>
    </lineage>
</organism>
<dbReference type="GO" id="GO:0030215">
    <property type="term" value="F:semaphorin receptor binding"/>
    <property type="evidence" value="ECO:0007669"/>
    <property type="project" value="InterPro"/>
</dbReference>
<name>A0A3S2PFD5_ORYJA</name>
<dbReference type="GO" id="GO:0030335">
    <property type="term" value="P:positive regulation of cell migration"/>
    <property type="evidence" value="ECO:0007669"/>
    <property type="project" value="TreeGrafter"/>
</dbReference>
<evidence type="ECO:0000256" key="2">
    <source>
        <dbReference type="ARBA" id="ARBA00023136"/>
    </source>
</evidence>
<dbReference type="GO" id="GO:0007411">
    <property type="term" value="P:axon guidance"/>
    <property type="evidence" value="ECO:0007669"/>
    <property type="project" value="TreeGrafter"/>
</dbReference>
<evidence type="ECO:0000313" key="11">
    <source>
        <dbReference type="Proteomes" id="UP000283210"/>
    </source>
</evidence>
<dbReference type="Gene3D" id="3.30.1680.10">
    <property type="entry name" value="ligand-binding face of the semaphorins, domain 2"/>
    <property type="match status" value="1"/>
</dbReference>
<dbReference type="Pfam" id="PF01403">
    <property type="entry name" value="Sema"/>
    <property type="match status" value="1"/>
</dbReference>
<dbReference type="FunFam" id="2.130.10.10:FF:003671">
    <property type="entry name" value="Semaphorin 6B"/>
    <property type="match status" value="1"/>
</dbReference>
<dbReference type="SUPFAM" id="SSF103575">
    <property type="entry name" value="Plexin repeat"/>
    <property type="match status" value="1"/>
</dbReference>
<reference evidence="10 11" key="1">
    <citation type="submission" date="2018-11" db="EMBL/GenBank/DDBJ databases">
        <authorList>
            <person name="Lopez-Roques C."/>
            <person name="Donnadieu C."/>
            <person name="Bouchez O."/>
            <person name="Klopp C."/>
            <person name="Cabau C."/>
            <person name="Zahm M."/>
        </authorList>
    </citation>
    <scope>NUCLEOTIDE SEQUENCE [LARGE SCALE GENOMIC DNA]</scope>
    <source>
        <strain evidence="10">RS831</strain>
        <tissue evidence="10">Whole body</tissue>
    </source>
</reference>
<feature type="compositionally biased region" description="Basic and acidic residues" evidence="6">
    <location>
        <begin position="827"/>
        <end position="865"/>
    </location>
</feature>
<dbReference type="InterPro" id="IPR036352">
    <property type="entry name" value="Semap_dom_sf"/>
</dbReference>
<feature type="compositionally biased region" description="Low complexity" evidence="6">
    <location>
        <begin position="1023"/>
        <end position="1041"/>
    </location>
</feature>
<feature type="signal peptide" evidence="8">
    <location>
        <begin position="1"/>
        <end position="25"/>
    </location>
</feature>
<reference evidence="10 11" key="2">
    <citation type="submission" date="2019-01" db="EMBL/GenBank/DDBJ databases">
        <title>A chromosome length genome reference of the Java medaka (oryzias javanicus).</title>
        <authorList>
            <person name="Herpin A."/>
            <person name="Takehana Y."/>
            <person name="Naruse K."/>
            <person name="Ansai S."/>
            <person name="Kawaguchi M."/>
        </authorList>
    </citation>
    <scope>NUCLEOTIDE SEQUENCE [LARGE SCALE GENOMIC DNA]</scope>
    <source>
        <strain evidence="10">RS831</strain>
        <tissue evidence="10">Whole body</tissue>
    </source>
</reference>
<dbReference type="GO" id="GO:0005886">
    <property type="term" value="C:plasma membrane"/>
    <property type="evidence" value="ECO:0007669"/>
    <property type="project" value="TreeGrafter"/>
</dbReference>
<sequence>MGQRAALLLSELLLLLLTASRTLLAVSFPEDVAPLDVVDAHFSRRYPVFRGRPSANESQHRLDFQLMTKIQDTLFIAGRDQVYLVSLRESYRNEIIPYRKLTWRSGQDDRDMCAVKGKHRDECHNFIKVLVPRNDDLVFICGTNGFNPMCRYYRLDNLEFDGEEINGLARCPFDSKQTNVALFAEGKLYSATVADFQASDSVIYRSMGDGSALRTIKYDSKWLKEPHFLHAAEYGNYVYFFYREIAVEHSNLGKVVYSRVARICKNDVGGSQRVLEKHWTSFVKARLNCSVPGESFFYFDVLQSITDIIDINGVPSVVGVFTTQMNSIPGSAVCAFSMADIEKVFWGRFKEQKTPDSVWTPFPEEKLPKPRPGSCAAVPSTGDEPWFTKTRVRYRLTALAVDNEAGPHKNYTVVFIGAESGVILKVLAKTSPMLLNDSLLLEEIDVFNKAKCLSNHEDDKRVLSLHVDKDAHSLYVAFSSCVIRIPLSRCERHSSCHKSCIASRDPYCGWRSHGACERIQPGVLTGYEQDVELGNTAHLGDCHAFLGSTSVPDFKPFGDPTSDMELSSAPVTPQPSGPIHPPVLISTHSPGAEPGPELYGSGLELPDDPTTSNSLKSFPGVPEGVATNQLGDTNQMVHMNILITCVFAAFLMGALLAGLIVFCYRDSFLRKPRRVHKDAESEAPSCSDSAGSFVKLNGLFDSPVKEYQTNMDSPKLYTNLLSNGKDLNTSNGDTKTMILRDGCQPPELAALPTPESTPVLQQKGLQPIKNQWERAHGKVSGSHKESNSSAKSPQFLLSSPSPANPHHPHLGLGHSHIPSAVVLPNATHDHQNTDNEDEPLPHSSEKKLKNIDSKGGRRDQKRSVDARNTLNDLLKHLNDSVANPKAIFQEGSGPHPRPQLTLEPMEELTEMPPKVPSREASLYSPSSSLPRHSPTKRVDVPMPTTPTTPTGSLSMGGTLERQRGGYQLHRSASHRHSLSTSPNVTMGVSVSRQHSMNRGGYMPPTPPSRLDSHGAVVASGMHSPHPSSLSRQSSYSGHGSLPRTGVKRTPSIKPDVPPKPNGFSPQTPQMRVVNKYSY</sequence>
<keyword evidence="7" id="KW-1133">Transmembrane helix</keyword>
<evidence type="ECO:0000313" key="10">
    <source>
        <dbReference type="EMBL" id="RVE74298.1"/>
    </source>
</evidence>
<dbReference type="SUPFAM" id="SSF101912">
    <property type="entry name" value="Sema domain"/>
    <property type="match status" value="1"/>
</dbReference>